<proteinExistence type="predicted"/>
<evidence type="ECO:0000256" key="1">
    <source>
        <dbReference type="SAM" id="MobiDB-lite"/>
    </source>
</evidence>
<reference evidence="2 3" key="1">
    <citation type="submission" date="2024-08" db="EMBL/GenBank/DDBJ databases">
        <title>Two novel Cytobacillus novel species.</title>
        <authorList>
            <person name="Liu G."/>
        </authorList>
    </citation>
    <scope>NUCLEOTIDE SEQUENCE [LARGE SCALE GENOMIC DNA]</scope>
    <source>
        <strain evidence="2 3">FJAT-54145</strain>
    </source>
</reference>
<dbReference type="Gene3D" id="1.10.8.200">
    <property type="entry name" value="Replisome organizer (g39p helicase loader/inhibitor protein)"/>
    <property type="match status" value="1"/>
</dbReference>
<protein>
    <submittedName>
        <fullName evidence="2">Uncharacterized protein</fullName>
    </submittedName>
</protein>
<dbReference type="RefSeq" id="WP_389357897.1">
    <property type="nucleotide sequence ID" value="NZ_JBIACK010000001.1"/>
</dbReference>
<dbReference type="EMBL" id="JBIACK010000001">
    <property type="protein sequence ID" value="MFE8699582.1"/>
    <property type="molecule type" value="Genomic_DNA"/>
</dbReference>
<feature type="region of interest" description="Disordered" evidence="1">
    <location>
        <begin position="80"/>
        <end position="100"/>
    </location>
</feature>
<organism evidence="2 3">
    <name type="scientific">Cytobacillus spartinae</name>
    <dbReference type="NCBI Taxonomy" id="3299023"/>
    <lineage>
        <taxon>Bacteria</taxon>
        <taxon>Bacillati</taxon>
        <taxon>Bacillota</taxon>
        <taxon>Bacilli</taxon>
        <taxon>Bacillales</taxon>
        <taxon>Bacillaceae</taxon>
        <taxon>Cytobacillus</taxon>
    </lineage>
</organism>
<name>A0ABW6K5Z1_9BACI</name>
<gene>
    <name evidence="2" type="ORF">ACFYKX_02975</name>
</gene>
<sequence length="100" mass="11839">MTKKEAFDLLTLIEIVYSYWVMKSEAVSNWLKLCESMDHEDVKRNLLNHVKHSPYPPLLEEIAVFKEGSIYLLDGIDDHQNPSSRCLHEYSQRTERQIHH</sequence>
<accession>A0ABW6K5Z1</accession>
<dbReference type="Proteomes" id="UP001601059">
    <property type="component" value="Unassembled WGS sequence"/>
</dbReference>
<comment type="caution">
    <text evidence="2">The sequence shown here is derived from an EMBL/GenBank/DDBJ whole genome shotgun (WGS) entry which is preliminary data.</text>
</comment>
<evidence type="ECO:0000313" key="2">
    <source>
        <dbReference type="EMBL" id="MFE8699582.1"/>
    </source>
</evidence>
<keyword evidence="3" id="KW-1185">Reference proteome</keyword>
<evidence type="ECO:0000313" key="3">
    <source>
        <dbReference type="Proteomes" id="UP001601059"/>
    </source>
</evidence>